<evidence type="ECO:0000256" key="2">
    <source>
        <dbReference type="SAM" id="Phobius"/>
    </source>
</evidence>
<evidence type="ECO:0000259" key="4">
    <source>
        <dbReference type="Pfam" id="PF15037"/>
    </source>
</evidence>
<sequence length="564" mass="63703">MKCVLLPLLLFLLASCTSRLQGERVERIEQCESRCSQGLHCKLKPHLSFEQCKKRPDGMTRDVFRNTSISTVMRCEGTRRCSLYLRVSTHLHLKKHIHGIYMCTISAAMMEHCRIVTFSRTQKEKVMGHQVNIQDDCLEVGIGQDVHLTLQTWPRFCDVAYSKSYHVPDCSNKELQGNIPECTTGKINYEVDLERKEVHISVSDMLEDRDYHVRLCHKNYICTGTGAHVLLKKENPLKNVTLKYSKPVPCLCIEGWSVMADASRIQVCPFKNRVEELWSGISFDPVEETLSWEASCQVNAVISLCELQDQGVCQDLVNSSQRYVKGMVSYSTVDPHPQLCMKFITESGVWIKCPFSDGNFLAWDVKFSNEVDMPQLLVTSQVKASLSLSVTSKTAVSGYEDTQTILVDVEKFKPVRPNLDLDLCTSGLCIKAKRANVKYGVAKLYCQPPCPQFSSKQKDRDSKWQFMYFIVPAMTLTAAIAVASAVMIIAMFGYHIKRTIKSRAIARFPGPHTALFSPMTKEVNSKTELMSTTVLADGNISEQSELQDSEKSNLLNDFAKHIEV</sequence>
<dbReference type="PANTHER" id="PTHR15583">
    <property type="entry name" value="INTERLEUKIN-17 RECEPTOR"/>
    <property type="match status" value="1"/>
</dbReference>
<gene>
    <name evidence="5" type="ORF">Q7C36_015851</name>
</gene>
<evidence type="ECO:0000313" key="6">
    <source>
        <dbReference type="Proteomes" id="UP001187315"/>
    </source>
</evidence>
<dbReference type="Proteomes" id="UP001187315">
    <property type="component" value="Unassembled WGS sequence"/>
</dbReference>
<keyword evidence="2" id="KW-0812">Transmembrane</keyword>
<dbReference type="PROSITE" id="PS51257">
    <property type="entry name" value="PROKAR_LIPOPROTEIN"/>
    <property type="match status" value="1"/>
</dbReference>
<evidence type="ECO:0000313" key="5">
    <source>
        <dbReference type="EMBL" id="KAK2832389.1"/>
    </source>
</evidence>
<dbReference type="GO" id="GO:0030368">
    <property type="term" value="F:interleukin-17 receptor activity"/>
    <property type="evidence" value="ECO:0007669"/>
    <property type="project" value="InterPro"/>
</dbReference>
<reference evidence="5" key="1">
    <citation type="submission" date="2023-08" db="EMBL/GenBank/DDBJ databases">
        <title>Pelteobagrus vachellii genome.</title>
        <authorList>
            <person name="Liu H."/>
        </authorList>
    </citation>
    <scope>NUCLEOTIDE SEQUENCE</scope>
    <source>
        <strain evidence="5">PRFRI_2022a</strain>
        <tissue evidence="5">Muscle</tissue>
    </source>
</reference>
<accession>A0AA88MB18</accession>
<organism evidence="5 6">
    <name type="scientific">Tachysurus vachellii</name>
    <name type="common">Darkbarbel catfish</name>
    <name type="synonym">Pelteobagrus vachellii</name>
    <dbReference type="NCBI Taxonomy" id="175792"/>
    <lineage>
        <taxon>Eukaryota</taxon>
        <taxon>Metazoa</taxon>
        <taxon>Chordata</taxon>
        <taxon>Craniata</taxon>
        <taxon>Vertebrata</taxon>
        <taxon>Euteleostomi</taxon>
        <taxon>Actinopterygii</taxon>
        <taxon>Neopterygii</taxon>
        <taxon>Teleostei</taxon>
        <taxon>Ostariophysi</taxon>
        <taxon>Siluriformes</taxon>
        <taxon>Bagridae</taxon>
        <taxon>Tachysurus</taxon>
    </lineage>
</organism>
<keyword evidence="6" id="KW-1185">Reference proteome</keyword>
<proteinExistence type="predicted"/>
<dbReference type="InterPro" id="IPR027841">
    <property type="entry name" value="IL-17_rcpt_C/E_N"/>
</dbReference>
<feature type="chain" id="PRO_5041678237" description="Interleukin-17 receptor C/E N-terminal domain-containing protein" evidence="3">
    <location>
        <begin position="23"/>
        <end position="564"/>
    </location>
</feature>
<keyword evidence="2" id="KW-0472">Membrane</keyword>
<feature type="signal peptide" evidence="3">
    <location>
        <begin position="1"/>
        <end position="22"/>
    </location>
</feature>
<evidence type="ECO:0000256" key="3">
    <source>
        <dbReference type="SAM" id="SignalP"/>
    </source>
</evidence>
<keyword evidence="1 3" id="KW-0732">Signal</keyword>
<dbReference type="InterPro" id="IPR039465">
    <property type="entry name" value="IL-17_rcpt-like"/>
</dbReference>
<dbReference type="AlphaFoldDB" id="A0AA88MB18"/>
<keyword evidence="2" id="KW-1133">Transmembrane helix</keyword>
<dbReference type="Pfam" id="PF15037">
    <property type="entry name" value="IL17_R_N"/>
    <property type="match status" value="1"/>
</dbReference>
<evidence type="ECO:0000256" key="1">
    <source>
        <dbReference type="ARBA" id="ARBA00022729"/>
    </source>
</evidence>
<comment type="caution">
    <text evidence="5">The sequence shown here is derived from an EMBL/GenBank/DDBJ whole genome shotgun (WGS) entry which is preliminary data.</text>
</comment>
<dbReference type="PANTHER" id="PTHR15583:SF10">
    <property type="entry name" value="INTERLEUKIN-17 RECEPTOR E-LIKE-RELATED"/>
    <property type="match status" value="1"/>
</dbReference>
<protein>
    <recommendedName>
        <fullName evidence="4">Interleukin-17 receptor C/E N-terminal domain-containing protein</fullName>
    </recommendedName>
</protein>
<name>A0AA88MB18_TACVA</name>
<feature type="domain" description="Interleukin-17 receptor C/E N-terminal" evidence="4">
    <location>
        <begin position="119"/>
        <end position="360"/>
    </location>
</feature>
<dbReference type="EMBL" id="JAVHJS010000016">
    <property type="protein sequence ID" value="KAK2832389.1"/>
    <property type="molecule type" value="Genomic_DNA"/>
</dbReference>
<feature type="transmembrane region" description="Helical" evidence="2">
    <location>
        <begin position="466"/>
        <end position="494"/>
    </location>
</feature>